<dbReference type="AlphaFoldDB" id="A0ABD1ZN85"/>
<name>A0ABD1ZN85_9MARC</name>
<dbReference type="InterPro" id="IPR036236">
    <property type="entry name" value="Znf_C2H2_sf"/>
</dbReference>
<dbReference type="Proteomes" id="UP001605036">
    <property type="component" value="Unassembled WGS sequence"/>
</dbReference>
<comment type="function">
    <text evidence="9">Component of the spliceosomal U1 snRNP, which is essential for recognition of the pre-mRNA 5' splice-site and the subsequent assembly of the spliceosome. U1-C is directly involved in initial 5' splice-site recognition for both constitutive and regulated alternative splicing. The interaction with the 5' splice-site seems to precede base-pairing between the pre-mRNA and the U1 snRNA. Stimulates commitment or early (E) complex formation by stabilizing the base pairing of the 5' end of the U1 snRNA and the 5' splice-site region.</text>
</comment>
<dbReference type="InterPro" id="IPR013085">
    <property type="entry name" value="U1-CZ_Znf_C2H2"/>
</dbReference>
<dbReference type="EMBL" id="JBHFFA010000001">
    <property type="protein sequence ID" value="KAL2652913.1"/>
    <property type="molecule type" value="Genomic_DNA"/>
</dbReference>
<evidence type="ECO:0000259" key="11">
    <source>
        <dbReference type="PROSITE" id="PS50171"/>
    </source>
</evidence>
<dbReference type="GO" id="GO:0030619">
    <property type="term" value="F:U1 snRNA binding"/>
    <property type="evidence" value="ECO:0007669"/>
    <property type="project" value="UniProtKB-UniRule"/>
</dbReference>
<dbReference type="GO" id="GO:0005685">
    <property type="term" value="C:U1 snRNP"/>
    <property type="evidence" value="ECO:0007669"/>
    <property type="project" value="UniProtKB-UniRule"/>
</dbReference>
<comment type="subunit">
    <text evidence="8">Component of the U1 snRNP. The U1 snRNP is composed of the U1 snRNA and the 7 core Sm proteins SNRPB, SNRPD1, SNRPD2, SNRPD3, SNRPE, SNRPF and SNRPG that assemble in a heptameric protein ring on the Sm site of the small nuclear RNA to form the core snRNP, and at least 3 U1 snRNP-specific proteins SNRNP70/U1-70K, SNRPA/U1-A and SNRPC/U1-C. SNRPC/U1-C interacts with U1 snRNA and the 5' splice-site region of the pre-mRNA. Interacts (via N-terminus) with TIA1 (via C-terminus); thereby promoting spliceosomal U1 snRNP recruitment to 5' splice sites.</text>
</comment>
<dbReference type="SUPFAM" id="SSF57667">
    <property type="entry name" value="beta-beta-alpha zinc fingers"/>
    <property type="match status" value="1"/>
</dbReference>
<dbReference type="HAMAP" id="MF_03153">
    <property type="entry name" value="U1_C"/>
    <property type="match status" value="1"/>
</dbReference>
<evidence type="ECO:0000256" key="1">
    <source>
        <dbReference type="ARBA" id="ARBA00004123"/>
    </source>
</evidence>
<dbReference type="Pfam" id="PF06220">
    <property type="entry name" value="zf-U1"/>
    <property type="match status" value="1"/>
</dbReference>
<dbReference type="GO" id="GO:0000395">
    <property type="term" value="P:mRNA 5'-splice site recognition"/>
    <property type="evidence" value="ECO:0007669"/>
    <property type="project" value="UniProtKB-UniRule"/>
</dbReference>
<organism evidence="12 13">
    <name type="scientific">Riccia fluitans</name>
    <dbReference type="NCBI Taxonomy" id="41844"/>
    <lineage>
        <taxon>Eukaryota</taxon>
        <taxon>Viridiplantae</taxon>
        <taxon>Streptophyta</taxon>
        <taxon>Embryophyta</taxon>
        <taxon>Marchantiophyta</taxon>
        <taxon>Marchantiopsida</taxon>
        <taxon>Marchantiidae</taxon>
        <taxon>Marchantiales</taxon>
        <taxon>Ricciaceae</taxon>
        <taxon>Riccia</taxon>
    </lineage>
</organism>
<evidence type="ECO:0000256" key="8">
    <source>
        <dbReference type="ARBA" id="ARBA00046357"/>
    </source>
</evidence>
<evidence type="ECO:0000256" key="9">
    <source>
        <dbReference type="HAMAP-Rule" id="MF_03153"/>
    </source>
</evidence>
<comment type="similarity">
    <text evidence="9">Belongs to the U1 small nuclear ribonucleoprotein C family.</text>
</comment>
<comment type="caution">
    <text evidence="12">The sequence shown here is derived from an EMBL/GenBank/DDBJ whole genome shotgun (WGS) entry which is preliminary data.</text>
</comment>
<evidence type="ECO:0000256" key="5">
    <source>
        <dbReference type="ARBA" id="ARBA00022884"/>
    </source>
</evidence>
<dbReference type="InterPro" id="IPR000690">
    <property type="entry name" value="Matrin/U1-C_Znf_C2H2"/>
</dbReference>
<accession>A0ABD1ZN85</accession>
<keyword evidence="3 9" id="KW-0863">Zinc-finger</keyword>
<dbReference type="Gene3D" id="3.30.160.60">
    <property type="entry name" value="Classic Zinc Finger"/>
    <property type="match status" value="1"/>
</dbReference>
<dbReference type="GO" id="GO:0008270">
    <property type="term" value="F:zinc ion binding"/>
    <property type="evidence" value="ECO:0007669"/>
    <property type="project" value="UniProtKB-UniRule"/>
</dbReference>
<reference evidence="12 13" key="1">
    <citation type="submission" date="2024-09" db="EMBL/GenBank/DDBJ databases">
        <title>Chromosome-scale assembly of Riccia fluitans.</title>
        <authorList>
            <person name="Paukszto L."/>
            <person name="Sawicki J."/>
            <person name="Karawczyk K."/>
            <person name="Piernik-Szablinska J."/>
            <person name="Szczecinska M."/>
            <person name="Mazdziarz M."/>
        </authorList>
    </citation>
    <scope>NUCLEOTIDE SEQUENCE [LARGE SCALE GENOMIC DNA]</scope>
    <source>
        <strain evidence="12">Rf_01</strain>
        <tissue evidence="12">Aerial parts of the thallus</tissue>
    </source>
</reference>
<protein>
    <recommendedName>
        <fullName evidence="9">U1 small nuclear ribonucleoprotein C</fullName>
        <shortName evidence="9">U1 snRNP C</shortName>
        <shortName evidence="9">U1-C</shortName>
        <shortName evidence="9">U1C</shortName>
    </recommendedName>
</protein>
<evidence type="ECO:0000313" key="12">
    <source>
        <dbReference type="EMBL" id="KAL2652913.1"/>
    </source>
</evidence>
<feature type="domain" description="Matrin-type" evidence="11">
    <location>
        <begin position="4"/>
        <end position="36"/>
    </location>
</feature>
<feature type="compositionally biased region" description="Pro residues" evidence="10">
    <location>
        <begin position="143"/>
        <end position="156"/>
    </location>
</feature>
<evidence type="ECO:0000256" key="6">
    <source>
        <dbReference type="ARBA" id="ARBA00023242"/>
    </source>
</evidence>
<dbReference type="InterPro" id="IPR017340">
    <property type="entry name" value="U1_snRNP-C"/>
</dbReference>
<comment type="subcellular location">
    <subcellularLocation>
        <location evidence="1 9">Nucleus</location>
    </subcellularLocation>
</comment>
<proteinExistence type="inferred from homology"/>
<dbReference type="PROSITE" id="PS50171">
    <property type="entry name" value="ZF_MATRIN"/>
    <property type="match status" value="1"/>
</dbReference>
<comment type="subunit">
    <text evidence="9">U1 snRNP is composed of the 7 core Sm proteins B/B', D1, D2, D3, E, F and G that assemble in a heptameric protein ring on the Sm site of the small nuclear RNA to form the core snRNP, and at least 3 U1 snRNP-specific proteins U1-70K, U1-A and U1-C. U1-C interacts with U1 snRNA and the 5' splice-site region of the pre-mRNA.</text>
</comment>
<dbReference type="PANTHER" id="PTHR31148">
    <property type="entry name" value="U1 SMALL NUCLEAR RIBONUCLEOPROTEIN C"/>
    <property type="match status" value="1"/>
</dbReference>
<dbReference type="InterPro" id="IPR003604">
    <property type="entry name" value="Matrin/U1-like-C_Znf_C2H2"/>
</dbReference>
<gene>
    <name evidence="12" type="ORF">R1flu_021041</name>
</gene>
<keyword evidence="13" id="KW-1185">Reference proteome</keyword>
<keyword evidence="2 9" id="KW-0479">Metal-binding</keyword>
<dbReference type="FunFam" id="3.30.160.60:FF:000059">
    <property type="entry name" value="U1 small nuclear ribonucleoprotein C"/>
    <property type="match status" value="1"/>
</dbReference>
<feature type="compositionally biased region" description="Polar residues" evidence="10">
    <location>
        <begin position="197"/>
        <end position="233"/>
    </location>
</feature>
<evidence type="ECO:0000256" key="2">
    <source>
        <dbReference type="ARBA" id="ARBA00022723"/>
    </source>
</evidence>
<dbReference type="GO" id="GO:0071004">
    <property type="term" value="C:U2-type prespliceosome"/>
    <property type="evidence" value="ECO:0007669"/>
    <property type="project" value="UniProtKB-UniRule"/>
</dbReference>
<evidence type="ECO:0000256" key="10">
    <source>
        <dbReference type="SAM" id="MobiDB-lite"/>
    </source>
</evidence>
<evidence type="ECO:0000256" key="7">
    <source>
        <dbReference type="ARBA" id="ARBA00023274"/>
    </source>
</evidence>
<keyword evidence="4 9" id="KW-0862">Zinc</keyword>
<dbReference type="SMART" id="SM00451">
    <property type="entry name" value="ZnF_U1"/>
    <property type="match status" value="1"/>
</dbReference>
<sequence>MPRYYCDYCDTYLTHDSPSVRKQHNAGYKHKANVRSYYQQFEEQQTQSLIDQRVKEHLGQTAAVYQQAQMGGAFHQHMTALGQFKPPIPLPVLPVPAPVPGSTTLPSIRPPVLPVPTMPAAAPSSVGYANTTGPQYRVSPHPLTRPPGVAGPPGQPPTSSAVMLPNGLPRPSVPPQPGVSSTPGAPGVPGAPVARSTHSVGANGVTSSPYSNTSLQQTSGYRNQNYNGPPGTTSYPQPQSGPPSAPSSQHIQQRGAELTGAVTKDSMAHLHIQRMKHCWNVYRRRLLSSDNWQSALKE</sequence>
<evidence type="ECO:0000313" key="13">
    <source>
        <dbReference type="Proteomes" id="UP001605036"/>
    </source>
</evidence>
<keyword evidence="7 9" id="KW-0687">Ribonucleoprotein</keyword>
<dbReference type="GO" id="GO:0000243">
    <property type="term" value="C:commitment complex"/>
    <property type="evidence" value="ECO:0007669"/>
    <property type="project" value="UniProtKB-UniRule"/>
</dbReference>
<dbReference type="GO" id="GO:0003729">
    <property type="term" value="F:mRNA binding"/>
    <property type="evidence" value="ECO:0007669"/>
    <property type="project" value="UniProtKB-UniRule"/>
</dbReference>
<dbReference type="PANTHER" id="PTHR31148:SF1">
    <property type="entry name" value="U1 SMALL NUCLEAR RIBONUCLEOPROTEIN C"/>
    <property type="match status" value="1"/>
</dbReference>
<feature type="compositionally biased region" description="Low complexity" evidence="10">
    <location>
        <begin position="178"/>
        <end position="196"/>
    </location>
</feature>
<evidence type="ECO:0000256" key="4">
    <source>
        <dbReference type="ARBA" id="ARBA00022833"/>
    </source>
</evidence>
<keyword evidence="5 9" id="KW-0694">RNA-binding</keyword>
<evidence type="ECO:0000256" key="3">
    <source>
        <dbReference type="ARBA" id="ARBA00022771"/>
    </source>
</evidence>
<dbReference type="GO" id="GO:0000387">
    <property type="term" value="P:spliceosomal snRNP assembly"/>
    <property type="evidence" value="ECO:0007669"/>
    <property type="project" value="UniProtKB-UniRule"/>
</dbReference>
<feature type="region of interest" description="Disordered" evidence="10">
    <location>
        <begin position="126"/>
        <end position="254"/>
    </location>
</feature>
<keyword evidence="6 9" id="KW-0539">Nucleus</keyword>